<evidence type="ECO:0000256" key="2">
    <source>
        <dbReference type="ARBA" id="ARBA00022643"/>
    </source>
</evidence>
<keyword evidence="5" id="KW-1185">Reference proteome</keyword>
<dbReference type="Gene3D" id="3.40.50.360">
    <property type="match status" value="1"/>
</dbReference>
<dbReference type="AlphaFoldDB" id="A0A5K7S5K1"/>
<protein>
    <submittedName>
        <fullName evidence="4">Multimeric flavodoxin WrbA family protein</fullName>
    </submittedName>
</protein>
<dbReference type="GO" id="GO:0016491">
    <property type="term" value="F:oxidoreductase activity"/>
    <property type="evidence" value="ECO:0007669"/>
    <property type="project" value="InterPro"/>
</dbReference>
<reference evidence="4" key="1">
    <citation type="journal article" date="2020" name="Int. J. Syst. Evol. Microbiol.">
        <title>Aquipluma nitroreducens gen. nov. sp. nov., a novel facultatively anaerobic bacterium isolated from a freshwater lake.</title>
        <authorList>
            <person name="Watanabe M."/>
            <person name="Kojima H."/>
            <person name="Fukui M."/>
        </authorList>
    </citation>
    <scope>NUCLEOTIDE SEQUENCE</scope>
    <source>
        <strain evidence="4">MeG22</strain>
    </source>
</reference>
<dbReference type="Proteomes" id="UP001193389">
    <property type="component" value="Chromosome"/>
</dbReference>
<name>A0A5K7S5K1_9BACT</name>
<keyword evidence="1" id="KW-0285">Flavoprotein</keyword>
<evidence type="ECO:0000313" key="4">
    <source>
        <dbReference type="EMBL" id="BBE16799.1"/>
    </source>
</evidence>
<keyword evidence="2" id="KW-0288">FMN</keyword>
<evidence type="ECO:0000256" key="1">
    <source>
        <dbReference type="ARBA" id="ARBA00022630"/>
    </source>
</evidence>
<organism evidence="4 5">
    <name type="scientific">Aquipluma nitroreducens</name>
    <dbReference type="NCBI Taxonomy" id="2010828"/>
    <lineage>
        <taxon>Bacteria</taxon>
        <taxon>Pseudomonadati</taxon>
        <taxon>Bacteroidota</taxon>
        <taxon>Bacteroidia</taxon>
        <taxon>Marinilabiliales</taxon>
        <taxon>Prolixibacteraceae</taxon>
        <taxon>Aquipluma</taxon>
    </lineage>
</organism>
<dbReference type="SUPFAM" id="SSF52218">
    <property type="entry name" value="Flavoproteins"/>
    <property type="match status" value="1"/>
</dbReference>
<feature type="domain" description="NADPH-dependent FMN reductase-like" evidence="3">
    <location>
        <begin position="1"/>
        <end position="156"/>
    </location>
</feature>
<sequence>MKVVAINGSPNKKGNTHLALETVGSALKENGIDFEIIHIGNKVIRGCTACGLCRKNQDEKCSIKTDVVNEVIQEMKSADGIILGAPVHYSGIPGTMKSFLDRAFYVAGSNGNLFRHKVGAAVVAVRRTGGSSTLDGLYHYLTYTEMLLATSNYWNVIHGRIEGEVLQDAEGMQIMQVLGNNMAWLMQMREQTKKSLPAPKPVQKVMTNFIR</sequence>
<dbReference type="InterPro" id="IPR051796">
    <property type="entry name" value="ISF_SsuE-like"/>
</dbReference>
<evidence type="ECO:0000313" key="5">
    <source>
        <dbReference type="Proteomes" id="UP001193389"/>
    </source>
</evidence>
<dbReference type="EMBL" id="AP018694">
    <property type="protein sequence ID" value="BBE16799.1"/>
    <property type="molecule type" value="Genomic_DNA"/>
</dbReference>
<proteinExistence type="predicted"/>
<dbReference type="RefSeq" id="WP_318349839.1">
    <property type="nucleotide sequence ID" value="NZ_AP018694.1"/>
</dbReference>
<accession>A0A5K7S5K1</accession>
<evidence type="ECO:0000259" key="3">
    <source>
        <dbReference type="Pfam" id="PF03358"/>
    </source>
</evidence>
<dbReference type="KEGG" id="anf:AQPE_0946"/>
<gene>
    <name evidence="4" type="ORF">AQPE_0946</name>
</gene>
<dbReference type="InterPro" id="IPR005025">
    <property type="entry name" value="FMN_Rdtase-like_dom"/>
</dbReference>
<dbReference type="Pfam" id="PF03358">
    <property type="entry name" value="FMN_red"/>
    <property type="match status" value="1"/>
</dbReference>
<dbReference type="InterPro" id="IPR029039">
    <property type="entry name" value="Flavoprotein-like_sf"/>
</dbReference>
<dbReference type="PANTHER" id="PTHR43278:SF4">
    <property type="entry name" value="NAD(P)H-DEPENDENT FMN-CONTAINING OXIDOREDUCTASE YWQN-RELATED"/>
    <property type="match status" value="1"/>
</dbReference>
<dbReference type="PANTHER" id="PTHR43278">
    <property type="entry name" value="NAD(P)H-DEPENDENT FMN-CONTAINING OXIDOREDUCTASE YWQN-RELATED"/>
    <property type="match status" value="1"/>
</dbReference>